<sequence length="601" mass="67694">MSSSQDLIGRVQSQATERQDDASRQETEKGEDGVVTYSRSDYESFFNRNEDKMGAASVFLLIANRMIGTGIFEQPSTVLAGCGSLGASLLLWLLGGLIAFSGLMVHIEFGLMVPRYHDRLGGPWRCIPRSGGEKNYYFLRMAGVANPSEWSTKGTAVAVITFACVMHSIWRKGGIWLLNGLAILKILILWAIIILGYVARAGAFENVNKEDPQAWVYFEPDQSFKGRSTGFYGWAIAILGVLYAFGGYENANYVLSEIDNPTEKLAPTAISAMVFTGFTYILTIISFYLVIPVDQLFPDENGVPAKPVLRFFELLFDKNDTVQRVVSGLIALSSLGNLMTVTFVASRVKQEIAKEGIIILPFYRFWKGEYDSAWRIIAGLFTNPNGASGDVKKDKTPIPALILHWATSLILVLAPPGYMVYQLFSRLQSYMFQACFGVILGGGLLYLRYIKPRRDLRFEWVAIAEEAFNVPKFLRPIFPSIYFISTAFLVIAPFLQHGATGESKISQDNRLKWFIFPTICFSLFGGGILFWLALDVFWPAVRRKRLFRDRRATLNSENNLYWEGLQMKWLRTDVWEQDVALREHDPRLPRGGSHVQQNHSV</sequence>
<feature type="transmembrane region" description="Helical" evidence="6">
    <location>
        <begin position="402"/>
        <end position="424"/>
    </location>
</feature>
<keyword evidence="8" id="KW-1185">Reference proteome</keyword>
<dbReference type="PANTHER" id="PTHR11785">
    <property type="entry name" value="AMINO ACID TRANSPORTER"/>
    <property type="match status" value="1"/>
</dbReference>
<keyword evidence="2 6" id="KW-0812">Transmembrane</keyword>
<protein>
    <submittedName>
        <fullName evidence="7">Uncharacterized protein</fullName>
    </submittedName>
</protein>
<evidence type="ECO:0000313" key="8">
    <source>
        <dbReference type="Proteomes" id="UP001375240"/>
    </source>
</evidence>
<evidence type="ECO:0000256" key="2">
    <source>
        <dbReference type="ARBA" id="ARBA00022692"/>
    </source>
</evidence>
<dbReference type="InterPro" id="IPR002293">
    <property type="entry name" value="AA/rel_permease1"/>
</dbReference>
<dbReference type="Pfam" id="PF13520">
    <property type="entry name" value="AA_permease_2"/>
    <property type="match status" value="1"/>
</dbReference>
<gene>
    <name evidence="7" type="ORF">TWF696_002224</name>
</gene>
<evidence type="ECO:0000256" key="6">
    <source>
        <dbReference type="SAM" id="Phobius"/>
    </source>
</evidence>
<accession>A0AAV9U650</accession>
<feature type="region of interest" description="Disordered" evidence="5">
    <location>
        <begin position="1"/>
        <end position="33"/>
    </location>
</feature>
<name>A0AAV9U650_9PEZI</name>
<comment type="caution">
    <text evidence="7">The sequence shown here is derived from an EMBL/GenBank/DDBJ whole genome shotgun (WGS) entry which is preliminary data.</text>
</comment>
<feature type="transmembrane region" description="Helical" evidence="6">
    <location>
        <begin position="515"/>
        <end position="541"/>
    </location>
</feature>
<evidence type="ECO:0000313" key="7">
    <source>
        <dbReference type="EMBL" id="KAK6335448.1"/>
    </source>
</evidence>
<feature type="transmembrane region" description="Helical" evidence="6">
    <location>
        <begin position="325"/>
        <end position="345"/>
    </location>
</feature>
<feature type="compositionally biased region" description="Polar residues" evidence="5">
    <location>
        <begin position="1"/>
        <end position="16"/>
    </location>
</feature>
<feature type="transmembrane region" description="Helical" evidence="6">
    <location>
        <begin position="78"/>
        <end position="105"/>
    </location>
</feature>
<feature type="transmembrane region" description="Helical" evidence="6">
    <location>
        <begin position="477"/>
        <end position="495"/>
    </location>
</feature>
<dbReference type="PANTHER" id="PTHR11785:SF382">
    <property type="entry name" value="LOW-AFFINITY METHIONINE PERMEASE"/>
    <property type="match status" value="1"/>
</dbReference>
<organism evidence="7 8">
    <name type="scientific">Orbilia brochopaga</name>
    <dbReference type="NCBI Taxonomy" id="3140254"/>
    <lineage>
        <taxon>Eukaryota</taxon>
        <taxon>Fungi</taxon>
        <taxon>Dikarya</taxon>
        <taxon>Ascomycota</taxon>
        <taxon>Pezizomycotina</taxon>
        <taxon>Orbiliomycetes</taxon>
        <taxon>Orbiliales</taxon>
        <taxon>Orbiliaceae</taxon>
        <taxon>Orbilia</taxon>
    </lineage>
</organism>
<dbReference type="GO" id="GO:0015179">
    <property type="term" value="F:L-amino acid transmembrane transporter activity"/>
    <property type="evidence" value="ECO:0007669"/>
    <property type="project" value="TreeGrafter"/>
</dbReference>
<dbReference type="Gene3D" id="1.20.1740.10">
    <property type="entry name" value="Amino acid/polyamine transporter I"/>
    <property type="match status" value="1"/>
</dbReference>
<evidence type="ECO:0000256" key="4">
    <source>
        <dbReference type="ARBA" id="ARBA00023136"/>
    </source>
</evidence>
<keyword evidence="4 6" id="KW-0472">Membrane</keyword>
<feature type="transmembrane region" description="Helical" evidence="6">
    <location>
        <begin position="430"/>
        <end position="447"/>
    </location>
</feature>
<dbReference type="GO" id="GO:0016020">
    <property type="term" value="C:membrane"/>
    <property type="evidence" value="ECO:0007669"/>
    <property type="project" value="UniProtKB-SubCell"/>
</dbReference>
<keyword evidence="3 6" id="KW-1133">Transmembrane helix</keyword>
<dbReference type="Proteomes" id="UP001375240">
    <property type="component" value="Unassembled WGS sequence"/>
</dbReference>
<proteinExistence type="predicted"/>
<evidence type="ECO:0000256" key="1">
    <source>
        <dbReference type="ARBA" id="ARBA00004141"/>
    </source>
</evidence>
<dbReference type="AlphaFoldDB" id="A0AAV9U650"/>
<feature type="transmembrane region" description="Helical" evidence="6">
    <location>
        <begin position="176"/>
        <end position="199"/>
    </location>
</feature>
<comment type="subcellular location">
    <subcellularLocation>
        <location evidence="1">Membrane</location>
        <topology evidence="1">Multi-pass membrane protein</topology>
    </subcellularLocation>
</comment>
<feature type="transmembrane region" description="Helical" evidence="6">
    <location>
        <begin position="53"/>
        <end position="72"/>
    </location>
</feature>
<dbReference type="InterPro" id="IPR050598">
    <property type="entry name" value="AminoAcid_Transporter"/>
</dbReference>
<reference evidence="7 8" key="1">
    <citation type="submission" date="2019-10" db="EMBL/GenBank/DDBJ databases">
        <authorList>
            <person name="Palmer J.M."/>
        </authorList>
    </citation>
    <scope>NUCLEOTIDE SEQUENCE [LARGE SCALE GENOMIC DNA]</scope>
    <source>
        <strain evidence="7 8">TWF696</strain>
    </source>
</reference>
<feature type="transmembrane region" description="Helical" evidence="6">
    <location>
        <begin position="231"/>
        <end position="248"/>
    </location>
</feature>
<evidence type="ECO:0000256" key="5">
    <source>
        <dbReference type="SAM" id="MobiDB-lite"/>
    </source>
</evidence>
<evidence type="ECO:0000256" key="3">
    <source>
        <dbReference type="ARBA" id="ARBA00022989"/>
    </source>
</evidence>
<feature type="compositionally biased region" description="Basic and acidic residues" evidence="5">
    <location>
        <begin position="17"/>
        <end position="32"/>
    </location>
</feature>
<feature type="transmembrane region" description="Helical" evidence="6">
    <location>
        <begin position="269"/>
        <end position="291"/>
    </location>
</feature>
<dbReference type="EMBL" id="JAVHNQ010000012">
    <property type="protein sequence ID" value="KAK6335448.1"/>
    <property type="molecule type" value="Genomic_DNA"/>
</dbReference>